<evidence type="ECO:0000256" key="4">
    <source>
        <dbReference type="SAM" id="MobiDB-lite"/>
    </source>
</evidence>
<evidence type="ECO:0000313" key="6">
    <source>
        <dbReference type="Proteomes" id="UP000027920"/>
    </source>
</evidence>
<protein>
    <recommendedName>
        <fullName evidence="7">Dynactin 2</fullName>
    </recommendedName>
</protein>
<comment type="subcellular location">
    <subcellularLocation>
        <location evidence="1">Cytoplasm</location>
    </subcellularLocation>
</comment>
<feature type="compositionally biased region" description="Basic and acidic residues" evidence="4">
    <location>
        <begin position="142"/>
        <end position="156"/>
    </location>
</feature>
<name>A0A072PJH6_9EURO</name>
<dbReference type="HOGENOM" id="CLU_038287_0_0_1"/>
<keyword evidence="6" id="KW-1185">Reference proteome</keyword>
<dbReference type="Proteomes" id="UP000027920">
    <property type="component" value="Unassembled WGS sequence"/>
</dbReference>
<dbReference type="GO" id="GO:0007017">
    <property type="term" value="P:microtubule-based process"/>
    <property type="evidence" value="ECO:0007669"/>
    <property type="project" value="InterPro"/>
</dbReference>
<feature type="region of interest" description="Disordered" evidence="4">
    <location>
        <begin position="142"/>
        <end position="171"/>
    </location>
</feature>
<dbReference type="OrthoDB" id="4977at2759"/>
<feature type="coiled-coil region" evidence="3">
    <location>
        <begin position="460"/>
        <end position="501"/>
    </location>
</feature>
<evidence type="ECO:0000256" key="3">
    <source>
        <dbReference type="SAM" id="Coils"/>
    </source>
</evidence>
<feature type="compositionally biased region" description="Polar residues" evidence="4">
    <location>
        <begin position="210"/>
        <end position="228"/>
    </location>
</feature>
<dbReference type="RefSeq" id="XP_013262631.1">
    <property type="nucleotide sequence ID" value="XM_013407177.1"/>
</dbReference>
<feature type="coiled-coil region" evidence="3">
    <location>
        <begin position="309"/>
        <end position="343"/>
    </location>
</feature>
<dbReference type="InterPro" id="IPR028133">
    <property type="entry name" value="Dynamitin"/>
</dbReference>
<dbReference type="GeneID" id="25279818"/>
<dbReference type="GO" id="GO:0005869">
    <property type="term" value="C:dynactin complex"/>
    <property type="evidence" value="ECO:0007669"/>
    <property type="project" value="InterPro"/>
</dbReference>
<sequence length="527" mass="57739">MAISKKYAGLPDLDIAPEVYETPDLADDVSTVQTGTVRTISPVPSDHDSGAPGLDRQPVDQEGARRRFGASRVDARGVDFSDAIGGSHRSYRTRSSRRRMVKNDKGEDEIVYMSDSEDETLGRKLARLKRETEEVRLQLQKLEQEKDSESEFKDSVEQQQQQQERHLEQEEIIDRDGVEELSRVLDGLSVKAGLKGLGTTEEDFISKLDSNARQQQRQQTKDGTSQWTAAHEPSPHDTPSLAAVAAFSDRLTALEAALGVASTRAESPRTASILPTLDRLSSQIATLFGALNPPTSNTTASAPHTTPLLDSVSSKLKTLTNESKALEQSRKSALEALEKLHNTRMNQLVSANLHINTRPRRGLSNSSGPQGNAIGLSGYPPSLSNNINNDPSASNTNQQLMDLHRPDDESLQITSRVFLEEQAVKVTALYQLLPSIQNLQPLLPVVLERLRALSVIHAGAADAKNGLDEVERKQAEMQAEIKQWREAVEVVEKGILELEESMKGNAKVVGDMVGSLEGRIGSLGSRR</sequence>
<keyword evidence="2" id="KW-0963">Cytoplasm</keyword>
<evidence type="ECO:0000256" key="1">
    <source>
        <dbReference type="ARBA" id="ARBA00004496"/>
    </source>
</evidence>
<dbReference type="VEuPathDB" id="FungiDB:A1O9_04891"/>
<dbReference type="GO" id="GO:0005737">
    <property type="term" value="C:cytoplasm"/>
    <property type="evidence" value="ECO:0007669"/>
    <property type="project" value="UniProtKB-SubCell"/>
</dbReference>
<dbReference type="Pfam" id="PF04912">
    <property type="entry name" value="Dynamitin"/>
    <property type="match status" value="1"/>
</dbReference>
<dbReference type="STRING" id="1182545.A0A072PJH6"/>
<evidence type="ECO:0000256" key="2">
    <source>
        <dbReference type="ARBA" id="ARBA00022490"/>
    </source>
</evidence>
<dbReference type="EMBL" id="AMGV01000003">
    <property type="protein sequence ID" value="KEF60041.1"/>
    <property type="molecule type" value="Genomic_DNA"/>
</dbReference>
<gene>
    <name evidence="5" type="ORF">A1O9_04891</name>
</gene>
<evidence type="ECO:0008006" key="7">
    <source>
        <dbReference type="Google" id="ProtNLM"/>
    </source>
</evidence>
<reference evidence="5 6" key="1">
    <citation type="submission" date="2013-03" db="EMBL/GenBank/DDBJ databases">
        <title>The Genome Sequence of Exophiala aquamarina CBS 119918.</title>
        <authorList>
            <consortium name="The Broad Institute Genomics Platform"/>
            <person name="Cuomo C."/>
            <person name="de Hoog S."/>
            <person name="Gorbushina A."/>
            <person name="Walker B."/>
            <person name="Young S.K."/>
            <person name="Zeng Q."/>
            <person name="Gargeya S."/>
            <person name="Fitzgerald M."/>
            <person name="Haas B."/>
            <person name="Abouelleil A."/>
            <person name="Allen A.W."/>
            <person name="Alvarado L."/>
            <person name="Arachchi H.M."/>
            <person name="Berlin A.M."/>
            <person name="Chapman S.B."/>
            <person name="Gainer-Dewar J."/>
            <person name="Goldberg J."/>
            <person name="Griggs A."/>
            <person name="Gujja S."/>
            <person name="Hansen M."/>
            <person name="Howarth C."/>
            <person name="Imamovic A."/>
            <person name="Ireland A."/>
            <person name="Larimer J."/>
            <person name="McCowan C."/>
            <person name="Murphy C."/>
            <person name="Pearson M."/>
            <person name="Poon T.W."/>
            <person name="Priest M."/>
            <person name="Roberts A."/>
            <person name="Saif S."/>
            <person name="Shea T."/>
            <person name="Sisk P."/>
            <person name="Sykes S."/>
            <person name="Wortman J."/>
            <person name="Nusbaum C."/>
            <person name="Birren B."/>
        </authorList>
    </citation>
    <scope>NUCLEOTIDE SEQUENCE [LARGE SCALE GENOMIC DNA]</scope>
    <source>
        <strain evidence="5 6">CBS 119918</strain>
    </source>
</reference>
<organism evidence="5 6">
    <name type="scientific">Exophiala aquamarina CBS 119918</name>
    <dbReference type="NCBI Taxonomy" id="1182545"/>
    <lineage>
        <taxon>Eukaryota</taxon>
        <taxon>Fungi</taxon>
        <taxon>Dikarya</taxon>
        <taxon>Ascomycota</taxon>
        <taxon>Pezizomycotina</taxon>
        <taxon>Eurotiomycetes</taxon>
        <taxon>Chaetothyriomycetidae</taxon>
        <taxon>Chaetothyriales</taxon>
        <taxon>Herpotrichiellaceae</taxon>
        <taxon>Exophiala</taxon>
    </lineage>
</organism>
<accession>A0A072PJH6</accession>
<feature type="region of interest" description="Disordered" evidence="4">
    <location>
        <begin position="356"/>
        <end position="379"/>
    </location>
</feature>
<feature type="compositionally biased region" description="Basic residues" evidence="4">
    <location>
        <begin position="89"/>
        <end position="100"/>
    </location>
</feature>
<feature type="region of interest" description="Disordered" evidence="4">
    <location>
        <begin position="36"/>
        <end position="102"/>
    </location>
</feature>
<comment type="caution">
    <text evidence="5">The sequence shown here is derived from an EMBL/GenBank/DDBJ whole genome shotgun (WGS) entry which is preliminary data.</text>
</comment>
<dbReference type="PANTHER" id="PTHR15346">
    <property type="entry name" value="DYNACTIN SUBUNIT"/>
    <property type="match status" value="1"/>
</dbReference>
<feature type="region of interest" description="Disordered" evidence="4">
    <location>
        <begin position="210"/>
        <end position="239"/>
    </location>
</feature>
<keyword evidence="3" id="KW-0175">Coiled coil</keyword>
<evidence type="ECO:0000313" key="5">
    <source>
        <dbReference type="EMBL" id="KEF60041.1"/>
    </source>
</evidence>
<dbReference type="AlphaFoldDB" id="A0A072PJH6"/>
<proteinExistence type="predicted"/>